<protein>
    <recommendedName>
        <fullName evidence="2">SMP-30/Gluconolactonase/LRE-like region domain-containing protein</fullName>
    </recommendedName>
</protein>
<gene>
    <name evidence="3" type="ORF">B0J13DRAFT_583493</name>
</gene>
<dbReference type="Gene3D" id="2.120.10.30">
    <property type="entry name" value="TolB, C-terminal domain"/>
    <property type="match status" value="2"/>
</dbReference>
<dbReference type="AlphaFoldDB" id="A0A9P9F2V2"/>
<proteinExistence type="predicted"/>
<dbReference type="PANTHER" id="PTHR47572:SF5">
    <property type="entry name" value="BLR2277 PROTEIN"/>
    <property type="match status" value="1"/>
</dbReference>
<dbReference type="Pfam" id="PF08450">
    <property type="entry name" value="SGL"/>
    <property type="match status" value="1"/>
</dbReference>
<dbReference type="InterPro" id="IPR011042">
    <property type="entry name" value="6-blade_b-propeller_TolB-like"/>
</dbReference>
<dbReference type="InterPro" id="IPR051262">
    <property type="entry name" value="SMP-30/CGR1_Lactonase"/>
</dbReference>
<sequence length="276" mass="30416">MSSIDSSTAELSVIKDGEKPRPRTTAHHNQMISHTKNQKRGRPLDCFLEGSVVCGSTLYLTDIPYGRIFAVDIPTKLRSLAIQYDGEPNGLARHGKRQQLIIAGFKLEILSLDPTVVEPKLIPIIDRFNGERLKGPNYLVTSEDGAILFTDQGMTGLQDPFGKVYLLDSSGTSLFVAMTRDNSFWLTPLYPDGSVQRTERFASYFEVGGPDGLATDVEGNLSVVHSTLGMVFVQNKDGTPRARVTTKSCGSGSTNLTWGGEELKTLLMWRVNRARF</sequence>
<feature type="region of interest" description="Disordered" evidence="1">
    <location>
        <begin position="1"/>
        <end position="37"/>
    </location>
</feature>
<organism evidence="3 4">
    <name type="scientific">Dactylonectria estremocensis</name>
    <dbReference type="NCBI Taxonomy" id="1079267"/>
    <lineage>
        <taxon>Eukaryota</taxon>
        <taxon>Fungi</taxon>
        <taxon>Dikarya</taxon>
        <taxon>Ascomycota</taxon>
        <taxon>Pezizomycotina</taxon>
        <taxon>Sordariomycetes</taxon>
        <taxon>Hypocreomycetidae</taxon>
        <taxon>Hypocreales</taxon>
        <taxon>Nectriaceae</taxon>
        <taxon>Dactylonectria</taxon>
    </lineage>
</organism>
<evidence type="ECO:0000256" key="1">
    <source>
        <dbReference type="SAM" id="MobiDB-lite"/>
    </source>
</evidence>
<dbReference type="SUPFAM" id="SSF63829">
    <property type="entry name" value="Calcium-dependent phosphotriesterase"/>
    <property type="match status" value="1"/>
</dbReference>
<dbReference type="PANTHER" id="PTHR47572">
    <property type="entry name" value="LIPOPROTEIN-RELATED"/>
    <property type="match status" value="1"/>
</dbReference>
<keyword evidence="4" id="KW-1185">Reference proteome</keyword>
<evidence type="ECO:0000313" key="3">
    <source>
        <dbReference type="EMBL" id="KAH7150163.1"/>
    </source>
</evidence>
<accession>A0A9P9F2V2</accession>
<reference evidence="3" key="1">
    <citation type="journal article" date="2021" name="Nat. Commun.">
        <title>Genetic determinants of endophytism in the Arabidopsis root mycobiome.</title>
        <authorList>
            <person name="Mesny F."/>
            <person name="Miyauchi S."/>
            <person name="Thiergart T."/>
            <person name="Pickel B."/>
            <person name="Atanasova L."/>
            <person name="Karlsson M."/>
            <person name="Huettel B."/>
            <person name="Barry K.W."/>
            <person name="Haridas S."/>
            <person name="Chen C."/>
            <person name="Bauer D."/>
            <person name="Andreopoulos W."/>
            <person name="Pangilinan J."/>
            <person name="LaButti K."/>
            <person name="Riley R."/>
            <person name="Lipzen A."/>
            <person name="Clum A."/>
            <person name="Drula E."/>
            <person name="Henrissat B."/>
            <person name="Kohler A."/>
            <person name="Grigoriev I.V."/>
            <person name="Martin F.M."/>
            <person name="Hacquard S."/>
        </authorList>
    </citation>
    <scope>NUCLEOTIDE SEQUENCE</scope>
    <source>
        <strain evidence="3">MPI-CAGE-AT-0021</strain>
    </source>
</reference>
<evidence type="ECO:0000313" key="4">
    <source>
        <dbReference type="Proteomes" id="UP000717696"/>
    </source>
</evidence>
<feature type="compositionally biased region" description="Polar residues" evidence="1">
    <location>
        <begin position="1"/>
        <end position="10"/>
    </location>
</feature>
<feature type="domain" description="SMP-30/Gluconolactonase/LRE-like region" evidence="2">
    <location>
        <begin position="171"/>
        <end position="268"/>
    </location>
</feature>
<dbReference type="Proteomes" id="UP000717696">
    <property type="component" value="Unassembled WGS sequence"/>
</dbReference>
<dbReference type="EMBL" id="JAGMUU010000006">
    <property type="protein sequence ID" value="KAH7150163.1"/>
    <property type="molecule type" value="Genomic_DNA"/>
</dbReference>
<dbReference type="OrthoDB" id="423498at2759"/>
<dbReference type="InterPro" id="IPR013658">
    <property type="entry name" value="SGL"/>
</dbReference>
<name>A0A9P9F2V2_9HYPO</name>
<comment type="caution">
    <text evidence="3">The sequence shown here is derived from an EMBL/GenBank/DDBJ whole genome shotgun (WGS) entry which is preliminary data.</text>
</comment>
<evidence type="ECO:0000259" key="2">
    <source>
        <dbReference type="Pfam" id="PF08450"/>
    </source>
</evidence>